<dbReference type="SUPFAM" id="SSF53098">
    <property type="entry name" value="Ribonuclease H-like"/>
    <property type="match status" value="1"/>
</dbReference>
<keyword evidence="3" id="KW-1185">Reference proteome</keyword>
<evidence type="ECO:0000259" key="1">
    <source>
        <dbReference type="PROSITE" id="PS50994"/>
    </source>
</evidence>
<sequence>MNRRRTDFQALDVAAWPGIAYTEFGDEDRRAFQLRVNAVERYARGESIGDIELATGVNRRQLYRLLDRGLAQHPDGRIFGFRALLKHVRISDYVRTSPVKVHGDRGSRGAAGALSLLFERYPTLAAWLLLQVKQRRVLLQQVGTDGRLRTRLRGLRSLHDEFLRQCRAVGLTAADYPFNTAGHAIRSLSQRLKAEMLRSFGAAARSAGASHLKGLPRHDENATPAATRPYQVVEFDGHRLDIRLKVLVRDPLGFEYEFEIERVWLLVIIDVCTRMVLGHHIVLAREYSRYDVIKTVEKALEPHLKRSFSIPGLDYGPHEGFASHRFPELAWATWEWIRLDNAKANLAHETLTALCEFVGCCVDAGPKYSPDERPYIERFFGTVASRFSSRLPGYTGSHPRDLRRELADPKGDLRLYVSLDELEELVEYAIASYHGTPHAGLNNVTPLEAMEYFIRGKQVMVTWLAEYHRRTLCLMQSARHCSVRAYLPQGVRPHINLYGVRYTNDVLASSTQLIGKKLLLYLNADDLRSVRAFLPDGTELGVLNAQGAWGVMPHNLKLRQEILKLRGRRRPLAGIDSNPIEAYVQAKLAQAKKSRRAANDLAQTVRVLAGAPTVRTPAGPVRAAAPPAASAVMSVVQKPAGVAPAPTPRTGVRVRKLSIGSGQVF</sequence>
<dbReference type="PROSITE" id="PS50994">
    <property type="entry name" value="INTEGRASE"/>
    <property type="match status" value="1"/>
</dbReference>
<dbReference type="InterPro" id="IPR001584">
    <property type="entry name" value="Integrase_cat-core"/>
</dbReference>
<dbReference type="RefSeq" id="WP_211617517.1">
    <property type="nucleotide sequence ID" value="NZ_CAJNBK010000054.1"/>
</dbReference>
<evidence type="ECO:0000313" key="2">
    <source>
        <dbReference type="EMBL" id="CAE6841282.1"/>
    </source>
</evidence>
<dbReference type="InterPro" id="IPR036397">
    <property type="entry name" value="RNaseH_sf"/>
</dbReference>
<dbReference type="Proteomes" id="UP000672526">
    <property type="component" value="Unassembled WGS sequence"/>
</dbReference>
<protein>
    <recommendedName>
        <fullName evidence="1">Integrase catalytic domain-containing protein</fullName>
    </recommendedName>
</protein>
<accession>A0ABM8SXZ9</accession>
<dbReference type="Gene3D" id="3.30.420.10">
    <property type="entry name" value="Ribonuclease H-like superfamily/Ribonuclease H"/>
    <property type="match status" value="1"/>
</dbReference>
<evidence type="ECO:0000313" key="3">
    <source>
        <dbReference type="Proteomes" id="UP000672526"/>
    </source>
</evidence>
<gene>
    <name evidence="2" type="ORF">R69888_06985</name>
</gene>
<reference evidence="2 3" key="1">
    <citation type="submission" date="2021-02" db="EMBL/GenBank/DDBJ databases">
        <authorList>
            <person name="Vanwijnsberghe S."/>
        </authorList>
    </citation>
    <scope>NUCLEOTIDE SEQUENCE [LARGE SCALE GENOMIC DNA]</scope>
    <source>
        <strain evidence="2 3">LMG 31837</strain>
    </source>
</reference>
<dbReference type="InterPro" id="IPR012337">
    <property type="entry name" value="RNaseH-like_sf"/>
</dbReference>
<organism evidence="2 3">
    <name type="scientific">Paraburkholderia haematera</name>
    <dbReference type="NCBI Taxonomy" id="2793077"/>
    <lineage>
        <taxon>Bacteria</taxon>
        <taxon>Pseudomonadati</taxon>
        <taxon>Pseudomonadota</taxon>
        <taxon>Betaproteobacteria</taxon>
        <taxon>Burkholderiales</taxon>
        <taxon>Burkholderiaceae</taxon>
        <taxon>Paraburkholderia</taxon>
    </lineage>
</organism>
<feature type="domain" description="Integrase catalytic" evidence="1">
    <location>
        <begin position="225"/>
        <end position="454"/>
    </location>
</feature>
<name>A0ABM8SXZ9_9BURK</name>
<proteinExistence type="predicted"/>
<dbReference type="EMBL" id="CAJNBK010000054">
    <property type="protein sequence ID" value="CAE6841282.1"/>
    <property type="molecule type" value="Genomic_DNA"/>
</dbReference>
<comment type="caution">
    <text evidence="2">The sequence shown here is derived from an EMBL/GenBank/DDBJ whole genome shotgun (WGS) entry which is preliminary data.</text>
</comment>